<proteinExistence type="predicted"/>
<organism evidence="1">
    <name type="scientific">Arundo donax</name>
    <name type="common">Giant reed</name>
    <name type="synonym">Donax arundinaceus</name>
    <dbReference type="NCBI Taxonomy" id="35708"/>
    <lineage>
        <taxon>Eukaryota</taxon>
        <taxon>Viridiplantae</taxon>
        <taxon>Streptophyta</taxon>
        <taxon>Embryophyta</taxon>
        <taxon>Tracheophyta</taxon>
        <taxon>Spermatophyta</taxon>
        <taxon>Magnoliopsida</taxon>
        <taxon>Liliopsida</taxon>
        <taxon>Poales</taxon>
        <taxon>Poaceae</taxon>
        <taxon>PACMAD clade</taxon>
        <taxon>Arundinoideae</taxon>
        <taxon>Arundineae</taxon>
        <taxon>Arundo</taxon>
    </lineage>
</organism>
<sequence>MTGRNSQALHNQKNRHLMWRGIVTISSHFLVLHQCNQLLRGVHTQRTAQPTSYGRRRTYSIVLPRDVQTTLATFRKDSCPSLAGCPRASKQIACLI</sequence>
<dbReference type="AlphaFoldDB" id="A0A0A9EZE4"/>
<name>A0A0A9EZE4_ARUDO</name>
<dbReference type="EMBL" id="GBRH01193542">
    <property type="protein sequence ID" value="JAE04354.1"/>
    <property type="molecule type" value="Transcribed_RNA"/>
</dbReference>
<protein>
    <submittedName>
        <fullName evidence="1">Uncharacterized protein</fullName>
    </submittedName>
</protein>
<reference evidence="1" key="1">
    <citation type="submission" date="2014-09" db="EMBL/GenBank/DDBJ databases">
        <authorList>
            <person name="Magalhaes I.L.F."/>
            <person name="Oliveira U."/>
            <person name="Santos F.R."/>
            <person name="Vidigal T.H.D.A."/>
            <person name="Brescovit A.D."/>
            <person name="Santos A.J."/>
        </authorList>
    </citation>
    <scope>NUCLEOTIDE SEQUENCE</scope>
    <source>
        <tissue evidence="1">Shoot tissue taken approximately 20 cm above the soil surface</tissue>
    </source>
</reference>
<evidence type="ECO:0000313" key="1">
    <source>
        <dbReference type="EMBL" id="JAE04354.1"/>
    </source>
</evidence>
<accession>A0A0A9EZE4</accession>
<reference evidence="1" key="2">
    <citation type="journal article" date="2015" name="Data Brief">
        <title>Shoot transcriptome of the giant reed, Arundo donax.</title>
        <authorList>
            <person name="Barrero R.A."/>
            <person name="Guerrero F.D."/>
            <person name="Moolhuijzen P."/>
            <person name="Goolsby J.A."/>
            <person name="Tidwell J."/>
            <person name="Bellgard S.E."/>
            <person name="Bellgard M.I."/>
        </authorList>
    </citation>
    <scope>NUCLEOTIDE SEQUENCE</scope>
    <source>
        <tissue evidence="1">Shoot tissue taken approximately 20 cm above the soil surface</tissue>
    </source>
</reference>